<evidence type="ECO:0000313" key="2">
    <source>
        <dbReference type="EMBL" id="MBB6629768.1"/>
    </source>
</evidence>
<sequence length="58" mass="6215">MEWTDLAQEYIDTFGQHPAAPYDPPLLPPGVTADSESGEIGAADRLVATDESEQAPNE</sequence>
<accession>A0A7X0RMQ0</accession>
<dbReference type="Proteomes" id="UP000523955">
    <property type="component" value="Unassembled WGS sequence"/>
</dbReference>
<proteinExistence type="predicted"/>
<dbReference type="EMBL" id="JACKXE010000002">
    <property type="protein sequence ID" value="MBB6629768.1"/>
    <property type="molecule type" value="Genomic_DNA"/>
</dbReference>
<comment type="caution">
    <text evidence="2">The sequence shown here is derived from an EMBL/GenBank/DDBJ whole genome shotgun (WGS) entry which is preliminary data.</text>
</comment>
<name>A0A7X0RMQ0_9ACTN</name>
<protein>
    <submittedName>
        <fullName evidence="2">Uncharacterized protein</fullName>
    </submittedName>
</protein>
<keyword evidence="3" id="KW-1185">Reference proteome</keyword>
<evidence type="ECO:0000256" key="1">
    <source>
        <dbReference type="SAM" id="MobiDB-lite"/>
    </source>
</evidence>
<reference evidence="2 3" key="1">
    <citation type="submission" date="2020-08" db="EMBL/GenBank/DDBJ databases">
        <authorList>
            <person name="Seo M.-J."/>
        </authorList>
    </citation>
    <scope>NUCLEOTIDE SEQUENCE [LARGE SCALE GENOMIC DNA]</scope>
    <source>
        <strain evidence="2 3">KIGAM211</strain>
    </source>
</reference>
<gene>
    <name evidence="2" type="ORF">H5V45_20795</name>
</gene>
<feature type="region of interest" description="Disordered" evidence="1">
    <location>
        <begin position="15"/>
        <end position="58"/>
    </location>
</feature>
<dbReference type="RefSeq" id="WP_185254991.1">
    <property type="nucleotide sequence ID" value="NZ_JACKXE010000002.1"/>
</dbReference>
<organism evidence="2 3">
    <name type="scientific">Nocardioides luti</name>
    <dbReference type="NCBI Taxonomy" id="2761101"/>
    <lineage>
        <taxon>Bacteria</taxon>
        <taxon>Bacillati</taxon>
        <taxon>Actinomycetota</taxon>
        <taxon>Actinomycetes</taxon>
        <taxon>Propionibacteriales</taxon>
        <taxon>Nocardioidaceae</taxon>
        <taxon>Nocardioides</taxon>
    </lineage>
</organism>
<evidence type="ECO:0000313" key="3">
    <source>
        <dbReference type="Proteomes" id="UP000523955"/>
    </source>
</evidence>
<dbReference type="AlphaFoldDB" id="A0A7X0RMQ0"/>